<sequence>MIENIVIAAGIILILFFYESIKFKGKQSIAERLKLISLQVACTIVITLVTVIFLSEVLKATSDQVELLGALTGAVAYLLCAYIFRRR</sequence>
<evidence type="ECO:0008006" key="4">
    <source>
        <dbReference type="Google" id="ProtNLM"/>
    </source>
</evidence>
<proteinExistence type="predicted"/>
<feature type="transmembrane region" description="Helical" evidence="1">
    <location>
        <begin position="67"/>
        <end position="84"/>
    </location>
</feature>
<dbReference type="EMBL" id="JBHRSW010000004">
    <property type="protein sequence ID" value="MFC3120049.1"/>
    <property type="molecule type" value="Genomic_DNA"/>
</dbReference>
<name>A0ABV7FIF1_9ALTE</name>
<evidence type="ECO:0000313" key="2">
    <source>
        <dbReference type="EMBL" id="MFC3120049.1"/>
    </source>
</evidence>
<reference evidence="3" key="1">
    <citation type="journal article" date="2019" name="Int. J. Syst. Evol. Microbiol.">
        <title>The Global Catalogue of Microorganisms (GCM) 10K type strain sequencing project: providing services to taxonomists for standard genome sequencing and annotation.</title>
        <authorList>
            <consortium name="The Broad Institute Genomics Platform"/>
            <consortium name="The Broad Institute Genome Sequencing Center for Infectious Disease"/>
            <person name="Wu L."/>
            <person name="Ma J."/>
        </authorList>
    </citation>
    <scope>NUCLEOTIDE SEQUENCE [LARGE SCALE GENOMIC DNA]</scope>
    <source>
        <strain evidence="3">KCTC 52473</strain>
    </source>
</reference>
<keyword evidence="1" id="KW-0812">Transmembrane</keyword>
<organism evidence="2 3">
    <name type="scientific">Agaribacter flavus</name>
    <dbReference type="NCBI Taxonomy" id="1902781"/>
    <lineage>
        <taxon>Bacteria</taxon>
        <taxon>Pseudomonadati</taxon>
        <taxon>Pseudomonadota</taxon>
        <taxon>Gammaproteobacteria</taxon>
        <taxon>Alteromonadales</taxon>
        <taxon>Alteromonadaceae</taxon>
        <taxon>Agaribacter</taxon>
    </lineage>
</organism>
<evidence type="ECO:0000256" key="1">
    <source>
        <dbReference type="SAM" id="Phobius"/>
    </source>
</evidence>
<feature type="transmembrane region" description="Helical" evidence="1">
    <location>
        <begin position="35"/>
        <end position="55"/>
    </location>
</feature>
<dbReference type="Proteomes" id="UP001595478">
    <property type="component" value="Unassembled WGS sequence"/>
</dbReference>
<keyword evidence="1" id="KW-0472">Membrane</keyword>
<dbReference type="RefSeq" id="WP_376918193.1">
    <property type="nucleotide sequence ID" value="NZ_JBHRSW010000004.1"/>
</dbReference>
<keyword evidence="1" id="KW-1133">Transmembrane helix</keyword>
<accession>A0ABV7FIF1</accession>
<keyword evidence="3" id="KW-1185">Reference proteome</keyword>
<feature type="transmembrane region" description="Helical" evidence="1">
    <location>
        <begin position="6"/>
        <end position="23"/>
    </location>
</feature>
<comment type="caution">
    <text evidence="2">The sequence shown here is derived from an EMBL/GenBank/DDBJ whole genome shotgun (WGS) entry which is preliminary data.</text>
</comment>
<gene>
    <name evidence="2" type="ORF">ACFOHL_00275</name>
</gene>
<evidence type="ECO:0000313" key="3">
    <source>
        <dbReference type="Proteomes" id="UP001595478"/>
    </source>
</evidence>
<protein>
    <recommendedName>
        <fullName evidence="4">ATPase</fullName>
    </recommendedName>
</protein>